<protein>
    <submittedName>
        <fullName evidence="2">Uncharacterized protein</fullName>
    </submittedName>
</protein>
<reference evidence="2 3" key="1">
    <citation type="journal article" date="2009" name="BMC Genomics">
        <title>The complete genome sequence of Xanthomonas albilineans provides new insights into the reductive genome evolution of the xylem-limited Xanthomonadaceae.</title>
        <authorList>
            <person name="Pieretti I."/>
            <person name="Royer M."/>
            <person name="Barbe V."/>
            <person name="Carrere S."/>
            <person name="Koebnik R."/>
            <person name="Cociancich S."/>
            <person name="Couloux A."/>
            <person name="Darrasse A."/>
            <person name="Gouzy J."/>
            <person name="Jacques M.A."/>
            <person name="Lauber E."/>
            <person name="Manceau C."/>
            <person name="Mangenot S."/>
            <person name="Poussier S."/>
            <person name="Segurens B."/>
            <person name="Szurek B."/>
            <person name="Verdier V."/>
            <person name="Arlat M."/>
            <person name="Rott P."/>
        </authorList>
    </citation>
    <scope>NUCLEOTIDE SEQUENCE [LARGE SCALE GENOMIC DNA]</scope>
    <source>
        <strain evidence="3">GPE PC73 / CFBP 7063</strain>
    </source>
</reference>
<keyword evidence="3" id="KW-1185">Reference proteome</keyword>
<name>D2UCP1_XANAP</name>
<dbReference type="EMBL" id="FP565176">
    <property type="protein sequence ID" value="CBA15474.1"/>
    <property type="molecule type" value="Genomic_DNA"/>
</dbReference>
<dbReference type="AlphaFoldDB" id="D2UCP1"/>
<organism evidence="2 3">
    <name type="scientific">Xanthomonas albilineans (strain GPE PC73 / CFBP 7063)</name>
    <dbReference type="NCBI Taxonomy" id="380358"/>
    <lineage>
        <taxon>Bacteria</taxon>
        <taxon>Pseudomonadati</taxon>
        <taxon>Pseudomonadota</taxon>
        <taxon>Gammaproteobacteria</taxon>
        <taxon>Lysobacterales</taxon>
        <taxon>Lysobacteraceae</taxon>
        <taxon>Xanthomonas</taxon>
    </lineage>
</organism>
<feature type="compositionally biased region" description="Polar residues" evidence="1">
    <location>
        <begin position="74"/>
        <end position="86"/>
    </location>
</feature>
<accession>D2UCP1</accession>
<evidence type="ECO:0000313" key="2">
    <source>
        <dbReference type="EMBL" id="CBA15474.1"/>
    </source>
</evidence>
<evidence type="ECO:0000313" key="3">
    <source>
        <dbReference type="Proteomes" id="UP000001890"/>
    </source>
</evidence>
<proteinExistence type="predicted"/>
<dbReference type="STRING" id="380358.XALC_0957"/>
<evidence type="ECO:0000256" key="1">
    <source>
        <dbReference type="SAM" id="MobiDB-lite"/>
    </source>
</evidence>
<gene>
    <name evidence="2" type="ordered locus">XALc_0957</name>
</gene>
<feature type="region of interest" description="Disordered" evidence="1">
    <location>
        <begin position="74"/>
        <end position="105"/>
    </location>
</feature>
<sequence>MPNRMKKRAMRQLRDHVQWMGASALGLALLSGLTGCADRARWGDANVRPDRPECLVGEQPSAIPPRADGLVANQRQQRCNPGQAPQGNIARSGEQPMQLDFRQHK</sequence>
<dbReference type="KEGG" id="xal:XALC_0957"/>
<dbReference type="Proteomes" id="UP000001890">
    <property type="component" value="Chromosome"/>
</dbReference>